<dbReference type="InterPro" id="IPR036704">
    <property type="entry name" value="RraA/RraA-like_sf"/>
</dbReference>
<dbReference type="RefSeq" id="WP_231042939.1">
    <property type="nucleotide sequence ID" value="NZ_CP106881.1"/>
</dbReference>
<accession>A0ABY6GFT4</accession>
<evidence type="ECO:0000256" key="8">
    <source>
        <dbReference type="ARBA" id="ARBA00047973"/>
    </source>
</evidence>
<comment type="subunit">
    <text evidence="4 9">Homotrimer.</text>
</comment>
<reference evidence="10" key="1">
    <citation type="submission" date="2022-09" db="EMBL/GenBank/DDBJ databases">
        <title>The complete genome of Acidovorax sp. 5MLIR.</title>
        <authorList>
            <person name="Liu L."/>
            <person name="Yue J."/>
            <person name="Yang F."/>
            <person name="Yuan J."/>
            <person name="Li L."/>
        </authorList>
    </citation>
    <scope>NUCLEOTIDE SEQUENCE</scope>
    <source>
        <strain evidence="10">5MLIR</strain>
    </source>
</reference>
<evidence type="ECO:0000256" key="9">
    <source>
        <dbReference type="RuleBase" id="RU004338"/>
    </source>
</evidence>
<evidence type="ECO:0000256" key="1">
    <source>
        <dbReference type="ARBA" id="ARBA00001342"/>
    </source>
</evidence>
<comment type="similarity">
    <text evidence="3 9">Belongs to the class II aldolase/RraA-like family.</text>
</comment>
<evidence type="ECO:0000313" key="11">
    <source>
        <dbReference type="Proteomes" id="UP001162800"/>
    </source>
</evidence>
<gene>
    <name evidence="10" type="primary">rraA</name>
    <name evidence="10" type="ORF">M9799_08140</name>
</gene>
<dbReference type="EC" id="4.1.1.112" evidence="9"/>
<evidence type="ECO:0000256" key="6">
    <source>
        <dbReference type="ARBA" id="ARBA00023239"/>
    </source>
</evidence>
<dbReference type="SUPFAM" id="SSF89562">
    <property type="entry name" value="RraA-like"/>
    <property type="match status" value="1"/>
</dbReference>
<name>A0ABY6GFT4_9BURK</name>
<evidence type="ECO:0000256" key="7">
    <source>
        <dbReference type="ARBA" id="ARBA00025046"/>
    </source>
</evidence>
<dbReference type="Gene3D" id="3.50.30.40">
    <property type="entry name" value="Ribonuclease E inhibitor RraA/RraA-like"/>
    <property type="match status" value="1"/>
</dbReference>
<dbReference type="PANTHER" id="PTHR33254">
    <property type="entry name" value="4-HYDROXY-4-METHYL-2-OXOGLUTARATE ALDOLASE 3-RELATED"/>
    <property type="match status" value="1"/>
</dbReference>
<dbReference type="PANTHER" id="PTHR33254:SF4">
    <property type="entry name" value="4-HYDROXY-4-METHYL-2-OXOGLUTARATE ALDOLASE 3-RELATED"/>
    <property type="match status" value="1"/>
</dbReference>
<evidence type="ECO:0000256" key="3">
    <source>
        <dbReference type="ARBA" id="ARBA00008621"/>
    </source>
</evidence>
<protein>
    <recommendedName>
        <fullName evidence="9">4-hydroxy-4-methyl-2-oxoglutarate aldolase</fullName>
        <shortName evidence="9">HMG aldolase</shortName>
        <ecNumber evidence="9">4.1.1.112</ecNumber>
        <ecNumber evidence="9">4.1.3.17</ecNumber>
    </recommendedName>
    <alternativeName>
        <fullName evidence="9">Oxaloacetate decarboxylase</fullName>
    </alternativeName>
</protein>
<comment type="catalytic activity">
    <reaction evidence="1 9">
        <text>4-hydroxy-4-methyl-2-oxoglutarate = 2 pyruvate</text>
        <dbReference type="Rhea" id="RHEA:22748"/>
        <dbReference type="ChEBI" id="CHEBI:15361"/>
        <dbReference type="ChEBI" id="CHEBI:58276"/>
        <dbReference type="EC" id="4.1.3.17"/>
    </reaction>
</comment>
<dbReference type="CDD" id="cd16841">
    <property type="entry name" value="RraA_family"/>
    <property type="match status" value="1"/>
</dbReference>
<keyword evidence="11" id="KW-1185">Reference proteome</keyword>
<dbReference type="InterPro" id="IPR010203">
    <property type="entry name" value="RraA"/>
</dbReference>
<comment type="cofactor">
    <cofactor evidence="2 9">
        <name>a divalent metal cation</name>
        <dbReference type="ChEBI" id="CHEBI:60240"/>
    </cofactor>
</comment>
<comment type="function">
    <text evidence="7 9">Catalyzes the aldol cleavage of 4-hydroxy-4-methyl-2-oxoglutarate (HMG) into 2 molecules of pyruvate. Also contains a secondary oxaloacetate (OAA) decarboxylase activity due to the common pyruvate enolate transition state formed following C-C bond cleavage in the retro-aldol and decarboxylation reactions.</text>
</comment>
<dbReference type="NCBIfam" id="NF006875">
    <property type="entry name" value="PRK09372.1"/>
    <property type="match status" value="1"/>
</dbReference>
<dbReference type="EMBL" id="CP106881">
    <property type="protein sequence ID" value="UYG53170.1"/>
    <property type="molecule type" value="Genomic_DNA"/>
</dbReference>
<dbReference type="InterPro" id="IPR005493">
    <property type="entry name" value="RraA/RraA-like"/>
</dbReference>
<evidence type="ECO:0000256" key="2">
    <source>
        <dbReference type="ARBA" id="ARBA00001968"/>
    </source>
</evidence>
<evidence type="ECO:0000256" key="4">
    <source>
        <dbReference type="ARBA" id="ARBA00011233"/>
    </source>
</evidence>
<evidence type="ECO:0000313" key="10">
    <source>
        <dbReference type="EMBL" id="UYG53170.1"/>
    </source>
</evidence>
<dbReference type="Pfam" id="PF03737">
    <property type="entry name" value="RraA-like"/>
    <property type="match status" value="1"/>
</dbReference>
<keyword evidence="5 9" id="KW-0479">Metal-binding</keyword>
<dbReference type="EC" id="4.1.3.17" evidence="9"/>
<dbReference type="NCBIfam" id="TIGR01935">
    <property type="entry name" value="NOT-MenG"/>
    <property type="match status" value="1"/>
</dbReference>
<organism evidence="10 11">
    <name type="scientific">Comamonas endophytica</name>
    <dbReference type="NCBI Taxonomy" id="2949090"/>
    <lineage>
        <taxon>Bacteria</taxon>
        <taxon>Pseudomonadati</taxon>
        <taxon>Pseudomonadota</taxon>
        <taxon>Betaproteobacteria</taxon>
        <taxon>Burkholderiales</taxon>
        <taxon>Comamonadaceae</taxon>
        <taxon>Comamonas</taxon>
    </lineage>
</organism>
<evidence type="ECO:0000256" key="5">
    <source>
        <dbReference type="ARBA" id="ARBA00022723"/>
    </source>
</evidence>
<keyword evidence="6 9" id="KW-0456">Lyase</keyword>
<proteinExistence type="inferred from homology"/>
<comment type="catalytic activity">
    <reaction evidence="8 9">
        <text>oxaloacetate + H(+) = pyruvate + CO2</text>
        <dbReference type="Rhea" id="RHEA:15641"/>
        <dbReference type="ChEBI" id="CHEBI:15361"/>
        <dbReference type="ChEBI" id="CHEBI:15378"/>
        <dbReference type="ChEBI" id="CHEBI:16452"/>
        <dbReference type="ChEBI" id="CHEBI:16526"/>
        <dbReference type="EC" id="4.1.1.112"/>
    </reaction>
</comment>
<sequence>MKLSTADLCDQNPQARACVAPWQSYGGRSAFGGRVVTVRAFEDAGLIRQKLEMPGHGCVLVVDAGGSLQRAVLGDRMAASGARNGWAGVLVHGAVRDTVALAAMDFGVVALGRVPARGTGHGTGECDVALRIAGVDIHPGQLLALDADGVVVMPDTP</sequence>
<dbReference type="Proteomes" id="UP001162800">
    <property type="component" value="Chromosome"/>
</dbReference>